<proteinExistence type="predicted"/>
<protein>
    <submittedName>
        <fullName evidence="1">Uncharacterized protein</fullName>
    </submittedName>
</protein>
<dbReference type="EMBL" id="SJPO01000001">
    <property type="protein sequence ID" value="TWT85214.1"/>
    <property type="molecule type" value="Genomic_DNA"/>
</dbReference>
<accession>A0A5C5ZD08</accession>
<dbReference type="RefSeq" id="WP_146583495.1">
    <property type="nucleotide sequence ID" value="NZ_SJPO01000001.1"/>
</dbReference>
<name>A0A5C5ZD08_9BACT</name>
<gene>
    <name evidence="1" type="ORF">Pla123a_00200</name>
</gene>
<reference evidence="1 2" key="1">
    <citation type="submission" date="2019-02" db="EMBL/GenBank/DDBJ databases">
        <title>Deep-cultivation of Planctomycetes and their phenomic and genomic characterization uncovers novel biology.</title>
        <authorList>
            <person name="Wiegand S."/>
            <person name="Jogler M."/>
            <person name="Boedeker C."/>
            <person name="Pinto D."/>
            <person name="Vollmers J."/>
            <person name="Rivas-Marin E."/>
            <person name="Kohn T."/>
            <person name="Peeters S.H."/>
            <person name="Heuer A."/>
            <person name="Rast P."/>
            <person name="Oberbeckmann S."/>
            <person name="Bunk B."/>
            <person name="Jeske O."/>
            <person name="Meyerdierks A."/>
            <person name="Storesund J.E."/>
            <person name="Kallscheuer N."/>
            <person name="Luecker S."/>
            <person name="Lage O.M."/>
            <person name="Pohl T."/>
            <person name="Merkel B.J."/>
            <person name="Hornburger P."/>
            <person name="Mueller R.-W."/>
            <person name="Bruemmer F."/>
            <person name="Labrenz M."/>
            <person name="Spormann A.M."/>
            <person name="Op Den Camp H."/>
            <person name="Overmann J."/>
            <person name="Amann R."/>
            <person name="Jetten M.S.M."/>
            <person name="Mascher T."/>
            <person name="Medema M.H."/>
            <person name="Devos D.P."/>
            <person name="Kaster A.-K."/>
            <person name="Ovreas L."/>
            <person name="Rohde M."/>
            <person name="Galperin M.Y."/>
            <person name="Jogler C."/>
        </authorList>
    </citation>
    <scope>NUCLEOTIDE SEQUENCE [LARGE SCALE GENOMIC DNA]</scope>
    <source>
        <strain evidence="1 2">Pla123a</strain>
    </source>
</reference>
<keyword evidence="2" id="KW-1185">Reference proteome</keyword>
<evidence type="ECO:0000313" key="2">
    <source>
        <dbReference type="Proteomes" id="UP000318478"/>
    </source>
</evidence>
<dbReference type="Proteomes" id="UP000318478">
    <property type="component" value="Unassembled WGS sequence"/>
</dbReference>
<comment type="caution">
    <text evidence="1">The sequence shown here is derived from an EMBL/GenBank/DDBJ whole genome shotgun (WGS) entry which is preliminary data.</text>
</comment>
<dbReference type="AlphaFoldDB" id="A0A5C5ZD08"/>
<sequence length="255" mass="27299">MKRLVLRLLLAGFVCFGLVLFCIGTAVTLALWSPSFYSERASLSADPAAVQAAEQHFEQLRDDYLRWRAASLQPAREKPAKANNDVIAALFAAQPAQPNHSPTHTIRVTEDEINTLLVSDGPHAGQVSAPRIRLVDGRVLVGVALATPFGELVVSAGFAPQPIANGAAAGNPAPNNELRLQIDNARIGRLPLPLSALTSLLPKEKSRLQGNLFLDTTGELPELALRMDKPGQPTPLPHSLEIADGELIVKLTAPQ</sequence>
<evidence type="ECO:0000313" key="1">
    <source>
        <dbReference type="EMBL" id="TWT85214.1"/>
    </source>
</evidence>
<organism evidence="1 2">
    <name type="scientific">Posidoniimonas polymericola</name>
    <dbReference type="NCBI Taxonomy" id="2528002"/>
    <lineage>
        <taxon>Bacteria</taxon>
        <taxon>Pseudomonadati</taxon>
        <taxon>Planctomycetota</taxon>
        <taxon>Planctomycetia</taxon>
        <taxon>Pirellulales</taxon>
        <taxon>Lacipirellulaceae</taxon>
        <taxon>Posidoniimonas</taxon>
    </lineage>
</organism>